<dbReference type="InterPro" id="IPR031303">
    <property type="entry name" value="C5_meth_CS"/>
</dbReference>
<keyword evidence="4" id="KW-0680">Restriction system</keyword>
<keyword evidence="1 5" id="KW-0489">Methyltransferase</keyword>
<dbReference type="PRINTS" id="PR00105">
    <property type="entry name" value="C5METTRFRASE"/>
</dbReference>
<evidence type="ECO:0000256" key="1">
    <source>
        <dbReference type="ARBA" id="ARBA00022603"/>
    </source>
</evidence>
<dbReference type="InterPro" id="IPR029063">
    <property type="entry name" value="SAM-dependent_MTases_sf"/>
</dbReference>
<feature type="active site" evidence="5">
    <location>
        <position position="76"/>
    </location>
</feature>
<evidence type="ECO:0000256" key="6">
    <source>
        <dbReference type="RuleBase" id="RU000416"/>
    </source>
</evidence>
<dbReference type="GO" id="GO:0032259">
    <property type="term" value="P:methylation"/>
    <property type="evidence" value="ECO:0007669"/>
    <property type="project" value="UniProtKB-KW"/>
</dbReference>
<comment type="caution">
    <text evidence="8">The sequence shown here is derived from an EMBL/GenBank/DDBJ whole genome shotgun (WGS) entry which is preliminary data.</text>
</comment>
<evidence type="ECO:0000313" key="9">
    <source>
        <dbReference type="Proteomes" id="UP001501771"/>
    </source>
</evidence>
<keyword evidence="9" id="KW-1185">Reference proteome</keyword>
<dbReference type="SUPFAM" id="SSF53335">
    <property type="entry name" value="S-adenosyl-L-methionine-dependent methyltransferases"/>
    <property type="match status" value="1"/>
</dbReference>
<dbReference type="Gene3D" id="3.40.50.150">
    <property type="entry name" value="Vaccinia Virus protein VP39"/>
    <property type="match status" value="1"/>
</dbReference>
<dbReference type="Pfam" id="PF00145">
    <property type="entry name" value="DNA_methylase"/>
    <property type="match status" value="1"/>
</dbReference>
<comment type="similarity">
    <text evidence="5 6">Belongs to the class I-like SAM-binding methyltransferase superfamily. C5-methyltransferase family.</text>
</comment>
<evidence type="ECO:0000256" key="4">
    <source>
        <dbReference type="ARBA" id="ARBA00022747"/>
    </source>
</evidence>
<organism evidence="8 9">
    <name type="scientific">Nocardioides koreensis</name>
    <dbReference type="NCBI Taxonomy" id="433651"/>
    <lineage>
        <taxon>Bacteria</taxon>
        <taxon>Bacillati</taxon>
        <taxon>Actinomycetota</taxon>
        <taxon>Actinomycetes</taxon>
        <taxon>Propionibacteriales</taxon>
        <taxon>Nocardioidaceae</taxon>
        <taxon>Nocardioides</taxon>
    </lineage>
</organism>
<proteinExistence type="inferred from homology"/>
<accession>A0ABP5LJU1</accession>
<evidence type="ECO:0000256" key="2">
    <source>
        <dbReference type="ARBA" id="ARBA00022679"/>
    </source>
</evidence>
<dbReference type="PROSITE" id="PS00094">
    <property type="entry name" value="C5_MTASE_1"/>
    <property type="match status" value="1"/>
</dbReference>
<evidence type="ECO:0000256" key="3">
    <source>
        <dbReference type="ARBA" id="ARBA00022691"/>
    </source>
</evidence>
<dbReference type="PROSITE" id="PS51679">
    <property type="entry name" value="SAM_MT_C5"/>
    <property type="match status" value="1"/>
</dbReference>
<keyword evidence="3 5" id="KW-0949">S-adenosyl-L-methionine</keyword>
<protein>
    <recommendedName>
        <fullName evidence="7">Cytosine-specific methyltransferase</fullName>
        <ecNumber evidence="7">2.1.1.37</ecNumber>
    </recommendedName>
</protein>
<dbReference type="Gene3D" id="3.90.120.10">
    <property type="entry name" value="DNA Methylase, subunit A, domain 2"/>
    <property type="match status" value="1"/>
</dbReference>
<dbReference type="Proteomes" id="UP001501771">
    <property type="component" value="Unassembled WGS sequence"/>
</dbReference>
<sequence>MKQLRVIDLFAGCGGLTSGFVSTGLYEPVAAVEHDLHAAATYAHNFGADHVHVGDIAEWVTGSIPAADVVVGGPPCQGFSALGKQDPADPRNVMWRHYMSTLRRARPAFFVLENVPQFLRSAEYLAFEAETAPKGLLSDYVLEPFVLNAADYGASQSRRRAVVIGRRRQLDEIGPPPESERRTLREAFPAWLEDSVEAVELPQSLVEFQGTRVPGTFKLRDLHVTRRPSELSLARFRAIPPGGSRKDLPDELLTPCWRKHKSGAGDVMGRLVWGKPSVTIRTEFFKPEKGRYLHPTENRPITHAEAALIQGFPEDFVWCGNKTSIARQIGNAVPPALARALALHLAPRIG</sequence>
<dbReference type="RefSeq" id="WP_344152023.1">
    <property type="nucleotide sequence ID" value="NZ_BAAAQR010000006.1"/>
</dbReference>
<reference evidence="9" key="1">
    <citation type="journal article" date="2019" name="Int. J. Syst. Evol. Microbiol.">
        <title>The Global Catalogue of Microorganisms (GCM) 10K type strain sequencing project: providing services to taxonomists for standard genome sequencing and annotation.</title>
        <authorList>
            <consortium name="The Broad Institute Genomics Platform"/>
            <consortium name="The Broad Institute Genome Sequencing Center for Infectious Disease"/>
            <person name="Wu L."/>
            <person name="Ma J."/>
        </authorList>
    </citation>
    <scope>NUCLEOTIDE SEQUENCE [LARGE SCALE GENOMIC DNA]</scope>
    <source>
        <strain evidence="9">JCM 16022</strain>
    </source>
</reference>
<keyword evidence="2 5" id="KW-0808">Transferase</keyword>
<dbReference type="GO" id="GO:0008168">
    <property type="term" value="F:methyltransferase activity"/>
    <property type="evidence" value="ECO:0007669"/>
    <property type="project" value="UniProtKB-KW"/>
</dbReference>
<gene>
    <name evidence="8" type="ORF">GCM10009844_23820</name>
</gene>
<dbReference type="EC" id="2.1.1.37" evidence="7"/>
<dbReference type="EMBL" id="BAAAQR010000006">
    <property type="protein sequence ID" value="GAA2147025.1"/>
    <property type="molecule type" value="Genomic_DNA"/>
</dbReference>
<dbReference type="NCBIfam" id="TIGR00675">
    <property type="entry name" value="dcm"/>
    <property type="match status" value="1"/>
</dbReference>
<dbReference type="InterPro" id="IPR018117">
    <property type="entry name" value="C5_DNA_meth_AS"/>
</dbReference>
<dbReference type="PANTHER" id="PTHR10629">
    <property type="entry name" value="CYTOSINE-SPECIFIC METHYLTRANSFERASE"/>
    <property type="match status" value="1"/>
</dbReference>
<dbReference type="PROSITE" id="PS00095">
    <property type="entry name" value="C5_MTASE_2"/>
    <property type="match status" value="1"/>
</dbReference>
<dbReference type="PANTHER" id="PTHR10629:SF52">
    <property type="entry name" value="DNA (CYTOSINE-5)-METHYLTRANSFERASE 1"/>
    <property type="match status" value="1"/>
</dbReference>
<name>A0ABP5LJU1_9ACTN</name>
<dbReference type="InterPro" id="IPR001525">
    <property type="entry name" value="C5_MeTfrase"/>
</dbReference>
<evidence type="ECO:0000313" key="8">
    <source>
        <dbReference type="EMBL" id="GAA2147025.1"/>
    </source>
</evidence>
<evidence type="ECO:0000256" key="7">
    <source>
        <dbReference type="RuleBase" id="RU000417"/>
    </source>
</evidence>
<evidence type="ECO:0000256" key="5">
    <source>
        <dbReference type="PROSITE-ProRule" id="PRU01016"/>
    </source>
</evidence>
<dbReference type="InterPro" id="IPR050390">
    <property type="entry name" value="C5-Methyltransferase"/>
</dbReference>
<comment type="catalytic activity">
    <reaction evidence="7">
        <text>a 2'-deoxycytidine in DNA + S-adenosyl-L-methionine = a 5-methyl-2'-deoxycytidine in DNA + S-adenosyl-L-homocysteine + H(+)</text>
        <dbReference type="Rhea" id="RHEA:13681"/>
        <dbReference type="Rhea" id="RHEA-COMP:11369"/>
        <dbReference type="Rhea" id="RHEA-COMP:11370"/>
        <dbReference type="ChEBI" id="CHEBI:15378"/>
        <dbReference type="ChEBI" id="CHEBI:57856"/>
        <dbReference type="ChEBI" id="CHEBI:59789"/>
        <dbReference type="ChEBI" id="CHEBI:85452"/>
        <dbReference type="ChEBI" id="CHEBI:85454"/>
        <dbReference type="EC" id="2.1.1.37"/>
    </reaction>
</comment>